<name>A0ABQ9I8Z2_9NEOP</name>
<keyword evidence="4" id="KW-1185">Reference proteome</keyword>
<keyword evidence="2" id="KW-1133">Transmembrane helix</keyword>
<evidence type="ECO:0000313" key="3">
    <source>
        <dbReference type="EMBL" id="KAJ8893145.1"/>
    </source>
</evidence>
<protein>
    <submittedName>
        <fullName evidence="3">Uncharacterized protein</fullName>
    </submittedName>
</protein>
<proteinExistence type="predicted"/>
<evidence type="ECO:0000313" key="4">
    <source>
        <dbReference type="Proteomes" id="UP001159363"/>
    </source>
</evidence>
<gene>
    <name evidence="3" type="ORF">PR048_005728</name>
</gene>
<feature type="transmembrane region" description="Helical" evidence="2">
    <location>
        <begin position="182"/>
        <end position="201"/>
    </location>
</feature>
<feature type="transmembrane region" description="Helical" evidence="2">
    <location>
        <begin position="288"/>
        <end position="311"/>
    </location>
</feature>
<reference evidence="3 4" key="1">
    <citation type="submission" date="2023-02" db="EMBL/GenBank/DDBJ databases">
        <title>LHISI_Scaffold_Assembly.</title>
        <authorList>
            <person name="Stuart O.P."/>
            <person name="Cleave R."/>
            <person name="Magrath M.J.L."/>
            <person name="Mikheyev A.S."/>
        </authorList>
    </citation>
    <scope>NUCLEOTIDE SEQUENCE [LARGE SCALE GENOMIC DNA]</scope>
    <source>
        <strain evidence="3">Daus_M_001</strain>
        <tissue evidence="3">Leg muscle</tissue>
    </source>
</reference>
<evidence type="ECO:0000256" key="2">
    <source>
        <dbReference type="SAM" id="Phobius"/>
    </source>
</evidence>
<keyword evidence="2" id="KW-0812">Transmembrane</keyword>
<dbReference type="Proteomes" id="UP001159363">
    <property type="component" value="Chromosome 2"/>
</dbReference>
<accession>A0ABQ9I8Z2</accession>
<feature type="region of interest" description="Disordered" evidence="1">
    <location>
        <begin position="115"/>
        <end position="142"/>
    </location>
</feature>
<evidence type="ECO:0000256" key="1">
    <source>
        <dbReference type="SAM" id="MobiDB-lite"/>
    </source>
</evidence>
<sequence length="745" mass="85655">MAKTIMTDPPCAYRCTVTHVFRVREKEGLRQIHSRWAVHTRNHWHSYCKMPPLETTPNHTTLFWRLRTIAVPKRGRHVPDAAWVVKAQRGAPGRFESRRLAARKRPVAKQEYISACRGHSDPPPPQTVSKTSRQRGAARGQLCSTGTLSTAERETKHFSYIGLEHRQLKQQEVTEMAAHNHALIEILYLCTLCHLLANWFYTRLQRMAATKSFRACAKSAESYRFVITLTNVILENSAAVIVKGYTTMEPTIFCTTEQRLVTDGHTDLQTTSWSDAPMTKDATRSITLSFIGGVVPLILLNACKTLLYWTFMSLHGISKKRMQYLQKSLKTTGMVPKDRRGKYDHKHCSIPDEVTESVVSHISSFKGRQNKEKHKIETQMRTAQVTNEVHKRKAKVFYERKRTARQRRMKNESHKAITFDFQKNVPMPNLTTNDVYYRWQLSLYSFNIHTLSTGHNEFYCYPEPEGRKGSHENMALINQKYPAELPEHWVEVFENARTKPSPYHVVNVDQARLRNWTQYLTSLYTKTCPIATRPLTEVVFSVQHPHLIKHRSTYNGKWETAVMVPQKSLLTQVKELQLHSGEFLLPEKRYQGSGELRLIYEVFIERHDTSDTTIKTEQSAKIQDAYDVSTTKTVAARPEVLDMINYLYICHAVQHDKISRARRSYVTPALMKHKISRGISELFQNSPECSARDNNVQYSSDVHTGGNVKKKHRVVAMVEIRDKVTSTVDTIGSVKETSAALSRQA</sequence>
<keyword evidence="2" id="KW-0472">Membrane</keyword>
<organism evidence="3 4">
    <name type="scientific">Dryococelus australis</name>
    <dbReference type="NCBI Taxonomy" id="614101"/>
    <lineage>
        <taxon>Eukaryota</taxon>
        <taxon>Metazoa</taxon>
        <taxon>Ecdysozoa</taxon>
        <taxon>Arthropoda</taxon>
        <taxon>Hexapoda</taxon>
        <taxon>Insecta</taxon>
        <taxon>Pterygota</taxon>
        <taxon>Neoptera</taxon>
        <taxon>Polyneoptera</taxon>
        <taxon>Phasmatodea</taxon>
        <taxon>Verophasmatodea</taxon>
        <taxon>Anareolatae</taxon>
        <taxon>Phasmatidae</taxon>
        <taxon>Eurycanthinae</taxon>
        <taxon>Dryococelus</taxon>
    </lineage>
</organism>
<dbReference type="EMBL" id="JARBHB010000002">
    <property type="protein sequence ID" value="KAJ8893145.1"/>
    <property type="molecule type" value="Genomic_DNA"/>
</dbReference>
<comment type="caution">
    <text evidence="3">The sequence shown here is derived from an EMBL/GenBank/DDBJ whole genome shotgun (WGS) entry which is preliminary data.</text>
</comment>